<evidence type="ECO:0000256" key="9">
    <source>
        <dbReference type="ARBA" id="ARBA00045724"/>
    </source>
</evidence>
<comment type="similarity">
    <text evidence="6">Belongs to the acetyltransferase family. OlsB subfamily.</text>
</comment>
<comment type="catalytic activity">
    <reaction evidence="10">
        <text>a (3R)-hydroxyacyl-[ACP] + L-ornithine = a lyso-ornithine lipid + holo-[ACP] + H(+)</text>
        <dbReference type="Rhea" id="RHEA:20633"/>
        <dbReference type="Rhea" id="RHEA-COMP:9685"/>
        <dbReference type="Rhea" id="RHEA-COMP:9945"/>
        <dbReference type="ChEBI" id="CHEBI:15378"/>
        <dbReference type="ChEBI" id="CHEBI:46911"/>
        <dbReference type="ChEBI" id="CHEBI:64479"/>
        <dbReference type="ChEBI" id="CHEBI:78827"/>
        <dbReference type="ChEBI" id="CHEBI:138482"/>
        <dbReference type="EC" id="2.3.2.30"/>
    </reaction>
    <physiologicalReaction direction="left-to-right" evidence="10">
        <dbReference type="Rhea" id="RHEA:20634"/>
    </physiologicalReaction>
</comment>
<keyword evidence="12" id="KW-1185">Reference proteome</keyword>
<evidence type="ECO:0000313" key="11">
    <source>
        <dbReference type="EMBL" id="PRY80446.1"/>
    </source>
</evidence>
<comment type="function">
    <text evidence="9">Catalyzes the first step in the biosynthesis of ornithine lipids, which are phosphorus-free membrane lipids. Catalyzes the 3-hydroxyacyl-acyl carrier protein-dependent acylation of ornithine to form lyso-ornithine lipid (LOL).</text>
</comment>
<dbReference type="RefSeq" id="WP_243394345.1">
    <property type="nucleotide sequence ID" value="NZ_PVTP01000001.1"/>
</dbReference>
<keyword evidence="5" id="KW-0012">Acyltransferase</keyword>
<dbReference type="EC" id="2.3.2.30" evidence="7"/>
<keyword evidence="2" id="KW-0444">Lipid biosynthesis</keyword>
<reference evidence="11 12" key="1">
    <citation type="submission" date="2018-03" db="EMBL/GenBank/DDBJ databases">
        <title>Genomic Encyclopedia of Archaeal and Bacterial Type Strains, Phase II (KMG-II): from individual species to whole genera.</title>
        <authorList>
            <person name="Goeker M."/>
        </authorList>
    </citation>
    <scope>NUCLEOTIDE SEQUENCE [LARGE SCALE GENOMIC DNA]</scope>
    <source>
        <strain evidence="11 12">DSM 101533</strain>
    </source>
</reference>
<dbReference type="SUPFAM" id="SSF55729">
    <property type="entry name" value="Acyl-CoA N-acyltransferases (Nat)"/>
    <property type="match status" value="1"/>
</dbReference>
<dbReference type="PANTHER" id="PTHR37323:SF1">
    <property type="entry name" value="L-ORNITHINE N(ALPHA)-ACYLTRANSFERASE"/>
    <property type="match status" value="1"/>
</dbReference>
<dbReference type="Proteomes" id="UP000238007">
    <property type="component" value="Unassembled WGS sequence"/>
</dbReference>
<comment type="caution">
    <text evidence="11">The sequence shown here is derived from an EMBL/GenBank/DDBJ whole genome shotgun (WGS) entry which is preliminary data.</text>
</comment>
<evidence type="ECO:0000256" key="8">
    <source>
        <dbReference type="ARBA" id="ARBA00039866"/>
    </source>
</evidence>
<keyword evidence="3" id="KW-0808">Transferase</keyword>
<sequence length="238" mass="26288">MMTFPFEKGRLRARLAAGDEDLRACQRLRHQSFFGRAGVDVAPLDPLFQHLMILDEGGQLRGTLRFRVSRTGHDMNQGYVARHYDLRRWKDVAGPFLEIGRFCTVPGDLDADLLRMLWGALTRVVDSEGISMLFGCTSFEGTDPSRYGAVFHRLARNHQGPAALRPVLSDPNAVPFANIAACGIAPMPALLKSYLSLGGWVGDHVVIDHDMNTLHVFTCLEVNAMSAARVARLRAVAS</sequence>
<accession>A0A2T0W4Q1</accession>
<dbReference type="EMBL" id="PVTP01000001">
    <property type="protein sequence ID" value="PRY80446.1"/>
    <property type="molecule type" value="Genomic_DNA"/>
</dbReference>
<dbReference type="AlphaFoldDB" id="A0A2T0W4Q1"/>
<gene>
    <name evidence="11" type="ORF">CLV80_101300</name>
</gene>
<evidence type="ECO:0000256" key="10">
    <source>
        <dbReference type="ARBA" id="ARBA00047785"/>
    </source>
</evidence>
<evidence type="ECO:0000256" key="4">
    <source>
        <dbReference type="ARBA" id="ARBA00023098"/>
    </source>
</evidence>
<dbReference type="InterPro" id="IPR052351">
    <property type="entry name" value="Ornithine_N-alpha-AT"/>
</dbReference>
<evidence type="ECO:0000256" key="6">
    <source>
        <dbReference type="ARBA" id="ARBA00038095"/>
    </source>
</evidence>
<evidence type="ECO:0000313" key="12">
    <source>
        <dbReference type="Proteomes" id="UP000238007"/>
    </source>
</evidence>
<proteinExistence type="inferred from homology"/>
<evidence type="ECO:0000256" key="2">
    <source>
        <dbReference type="ARBA" id="ARBA00022516"/>
    </source>
</evidence>
<dbReference type="GO" id="GO:0006629">
    <property type="term" value="P:lipid metabolic process"/>
    <property type="evidence" value="ECO:0007669"/>
    <property type="project" value="UniProtKB-KW"/>
</dbReference>
<evidence type="ECO:0000256" key="7">
    <source>
        <dbReference type="ARBA" id="ARBA00039058"/>
    </source>
</evidence>
<protein>
    <recommendedName>
        <fullName evidence="8">L-ornithine N(alpha)-acyltransferase</fullName>
        <ecNumber evidence="7">2.3.2.30</ecNumber>
    </recommendedName>
</protein>
<evidence type="ECO:0000256" key="5">
    <source>
        <dbReference type="ARBA" id="ARBA00023315"/>
    </source>
</evidence>
<name>A0A2T0W4Q1_9RHOB</name>
<dbReference type="Pfam" id="PF13444">
    <property type="entry name" value="Acetyltransf_5"/>
    <property type="match status" value="1"/>
</dbReference>
<evidence type="ECO:0000256" key="3">
    <source>
        <dbReference type="ARBA" id="ARBA00022679"/>
    </source>
</evidence>
<dbReference type="InterPro" id="IPR016181">
    <property type="entry name" value="Acyl_CoA_acyltransferase"/>
</dbReference>
<keyword evidence="4" id="KW-0443">Lipid metabolism</keyword>
<comment type="pathway">
    <text evidence="1">Lipid metabolism.</text>
</comment>
<evidence type="ECO:0000256" key="1">
    <source>
        <dbReference type="ARBA" id="ARBA00005189"/>
    </source>
</evidence>
<dbReference type="PANTHER" id="PTHR37323">
    <property type="entry name" value="GCN5-RELATED N-ACETYLTRANSFERASE"/>
    <property type="match status" value="1"/>
</dbReference>
<organism evidence="11 12">
    <name type="scientific">Yoonia maritima</name>
    <dbReference type="NCBI Taxonomy" id="1435347"/>
    <lineage>
        <taxon>Bacteria</taxon>
        <taxon>Pseudomonadati</taxon>
        <taxon>Pseudomonadota</taxon>
        <taxon>Alphaproteobacteria</taxon>
        <taxon>Rhodobacterales</taxon>
        <taxon>Paracoccaceae</taxon>
        <taxon>Yoonia</taxon>
    </lineage>
</organism>
<dbReference type="GO" id="GO:0043810">
    <property type="term" value="F:ornithine-acyl [acyl carrier protein] N-acyltransferase activity"/>
    <property type="evidence" value="ECO:0007669"/>
    <property type="project" value="UniProtKB-EC"/>
</dbReference>
<dbReference type="Gene3D" id="3.40.630.30">
    <property type="match status" value="1"/>
</dbReference>